<dbReference type="EMBL" id="CP074402">
    <property type="protein sequence ID" value="QVJ01053.1"/>
    <property type="molecule type" value="Genomic_DNA"/>
</dbReference>
<proteinExistence type="predicted"/>
<name>A0A975QK16_9ACTN</name>
<dbReference type="Pfam" id="PF03992">
    <property type="entry name" value="ABM"/>
    <property type="match status" value="1"/>
</dbReference>
<evidence type="ECO:0000313" key="3">
    <source>
        <dbReference type="Proteomes" id="UP000682416"/>
    </source>
</evidence>
<dbReference type="InterPro" id="IPR007138">
    <property type="entry name" value="ABM_dom"/>
</dbReference>
<keyword evidence="3" id="KW-1185">Reference proteome</keyword>
<keyword evidence="2" id="KW-0560">Oxidoreductase</keyword>
<dbReference type="GO" id="GO:0004497">
    <property type="term" value="F:monooxygenase activity"/>
    <property type="evidence" value="ECO:0007669"/>
    <property type="project" value="UniProtKB-KW"/>
</dbReference>
<organism evidence="2 3">
    <name type="scientific">Nocardiopsis eucommiae</name>
    <dbReference type="NCBI Taxonomy" id="2831970"/>
    <lineage>
        <taxon>Bacteria</taxon>
        <taxon>Bacillati</taxon>
        <taxon>Actinomycetota</taxon>
        <taxon>Actinomycetes</taxon>
        <taxon>Streptosporangiales</taxon>
        <taxon>Nocardiopsidaceae</taxon>
        <taxon>Nocardiopsis</taxon>
    </lineage>
</organism>
<dbReference type="Proteomes" id="UP000682416">
    <property type="component" value="Chromosome"/>
</dbReference>
<dbReference type="SUPFAM" id="SSF54909">
    <property type="entry name" value="Dimeric alpha+beta barrel"/>
    <property type="match status" value="1"/>
</dbReference>
<feature type="domain" description="ABM" evidence="1">
    <location>
        <begin position="3"/>
        <end position="75"/>
    </location>
</feature>
<reference evidence="2" key="1">
    <citation type="submission" date="2021-05" db="EMBL/GenBank/DDBJ databases">
        <authorList>
            <person name="Kaiqin L."/>
            <person name="Jian G."/>
        </authorList>
    </citation>
    <scope>NUCLEOTIDE SEQUENCE</scope>
    <source>
        <strain evidence="2">HDS5</strain>
    </source>
</reference>
<dbReference type="AlphaFoldDB" id="A0A975QK16"/>
<dbReference type="KEGG" id="nec:KGD82_22715"/>
<accession>A0A975QK16</accession>
<evidence type="ECO:0000259" key="1">
    <source>
        <dbReference type="Pfam" id="PF03992"/>
    </source>
</evidence>
<keyword evidence="2" id="KW-0503">Monooxygenase</keyword>
<dbReference type="RefSeq" id="WP_352388649.1">
    <property type="nucleotide sequence ID" value="NZ_CBDRIY010000049.1"/>
</dbReference>
<protein>
    <submittedName>
        <fullName evidence="2">Antibiotic biosynthesis monooxygenase</fullName>
    </submittedName>
</protein>
<dbReference type="Gene3D" id="3.30.70.100">
    <property type="match status" value="1"/>
</dbReference>
<sequence length="99" mass="10586">MTFANVGVLETAPGRRDEVVAVLTRHNPELGAAGCLSYEVGVDDAAPDTVFVTELWESEDAHRASLRLPGVRAAIVEARPLLAGMDGRRFTVVGSPLRD</sequence>
<gene>
    <name evidence="2" type="ORF">KGD82_22715</name>
</gene>
<dbReference type="InterPro" id="IPR011008">
    <property type="entry name" value="Dimeric_a/b-barrel"/>
</dbReference>
<evidence type="ECO:0000313" key="2">
    <source>
        <dbReference type="EMBL" id="QVJ01053.1"/>
    </source>
</evidence>